<comment type="similarity">
    <text evidence="2 9">Belongs to the ETS family.</text>
</comment>
<proteinExistence type="inferred from homology"/>
<dbReference type="PANTHER" id="PTHR11849">
    <property type="entry name" value="ETS"/>
    <property type="match status" value="1"/>
</dbReference>
<comment type="subcellular location">
    <subcellularLocation>
        <location evidence="1 9">Nucleus</location>
    </subcellularLocation>
</comment>
<evidence type="ECO:0000256" key="2">
    <source>
        <dbReference type="ARBA" id="ARBA00005562"/>
    </source>
</evidence>
<dbReference type="InterPro" id="IPR036390">
    <property type="entry name" value="WH_DNA-bd_sf"/>
</dbReference>
<dbReference type="PANTHER" id="PTHR11849:SF171">
    <property type="entry name" value="ETS HOMOLOGOUS FACTOR"/>
    <property type="match status" value="1"/>
</dbReference>
<name>A0AAV7U0J5_PLEWA</name>
<evidence type="ECO:0000256" key="5">
    <source>
        <dbReference type="ARBA" id="ARBA00023125"/>
    </source>
</evidence>
<keyword evidence="7 9" id="KW-0539">Nucleus</keyword>
<dbReference type="InterPro" id="IPR013761">
    <property type="entry name" value="SAM/pointed_sf"/>
</dbReference>
<reference evidence="13" key="1">
    <citation type="journal article" date="2022" name="bioRxiv">
        <title>Sequencing and chromosome-scale assembly of the giantPleurodeles waltlgenome.</title>
        <authorList>
            <person name="Brown T."/>
            <person name="Elewa A."/>
            <person name="Iarovenko S."/>
            <person name="Subramanian E."/>
            <person name="Araus A.J."/>
            <person name="Petzold A."/>
            <person name="Susuki M."/>
            <person name="Suzuki K.-i.T."/>
            <person name="Hayashi T."/>
            <person name="Toyoda A."/>
            <person name="Oliveira C."/>
            <person name="Osipova E."/>
            <person name="Leigh N.D."/>
            <person name="Simon A."/>
            <person name="Yun M.H."/>
        </authorList>
    </citation>
    <scope>NUCLEOTIDE SEQUENCE</scope>
    <source>
        <strain evidence="13">20211129_DDA</strain>
        <tissue evidence="13">Liver</tissue>
    </source>
</reference>
<evidence type="ECO:0000313" key="14">
    <source>
        <dbReference type="Proteomes" id="UP001066276"/>
    </source>
</evidence>
<sequence>MCSGHQANMILQGSNIMNINSSSNPLGHQSSWSHGYPPCDVSTSFFGASQWHELHPQYWTKFQVWEWLQHLLDTNQMDGSCIPFQEFDICGERLCSMTLQDFTQAAGSAGQLLYNSIQSLKWHGQCGSQMLQTLNAVVKSEHTEPSLMTSWNEERFLFDGSYDEMYESKTHCREEITMASASHHPIDLDTKKQQDSPQKLGSKKHNPRGTHLWEFIRDILLMPEKNPGLIKWEDRSEGVFRFLKSEAVAQLWGKKKNNSSMTYEKLSRAMRYYYKREILERVDGRRLVYKFGKNARGWKENEN</sequence>
<evidence type="ECO:0000256" key="10">
    <source>
        <dbReference type="SAM" id="MobiDB-lite"/>
    </source>
</evidence>
<dbReference type="Pfam" id="PF00178">
    <property type="entry name" value="Ets"/>
    <property type="match status" value="1"/>
</dbReference>
<dbReference type="GO" id="GO:0001228">
    <property type="term" value="F:DNA-binding transcription activator activity, RNA polymerase II-specific"/>
    <property type="evidence" value="ECO:0007669"/>
    <property type="project" value="UniProtKB-ARBA"/>
</dbReference>
<dbReference type="SUPFAM" id="SSF46785">
    <property type="entry name" value="Winged helix' DNA-binding domain"/>
    <property type="match status" value="1"/>
</dbReference>
<comment type="caution">
    <text evidence="13">The sequence shown here is derived from an EMBL/GenBank/DDBJ whole genome shotgun (WGS) entry which is preliminary data.</text>
</comment>
<dbReference type="AlphaFoldDB" id="A0AAV7U0J5"/>
<dbReference type="GO" id="GO:0030154">
    <property type="term" value="P:cell differentiation"/>
    <property type="evidence" value="ECO:0007669"/>
    <property type="project" value="TreeGrafter"/>
</dbReference>
<keyword evidence="6" id="KW-0804">Transcription</keyword>
<accession>A0AAV7U0J5</accession>
<dbReference type="GO" id="GO:1990837">
    <property type="term" value="F:sequence-specific double-stranded DNA binding"/>
    <property type="evidence" value="ECO:0007669"/>
    <property type="project" value="UniProtKB-ARBA"/>
</dbReference>
<keyword evidence="5 9" id="KW-0238">DNA-binding</keyword>
<evidence type="ECO:0000259" key="11">
    <source>
        <dbReference type="PROSITE" id="PS50061"/>
    </source>
</evidence>
<evidence type="ECO:0000256" key="3">
    <source>
        <dbReference type="ARBA" id="ARBA00018937"/>
    </source>
</evidence>
<evidence type="ECO:0000256" key="7">
    <source>
        <dbReference type="ARBA" id="ARBA00023242"/>
    </source>
</evidence>
<dbReference type="PROSITE" id="PS51433">
    <property type="entry name" value="PNT"/>
    <property type="match status" value="1"/>
</dbReference>
<keyword evidence="14" id="KW-1185">Reference proteome</keyword>
<evidence type="ECO:0000259" key="12">
    <source>
        <dbReference type="PROSITE" id="PS51433"/>
    </source>
</evidence>
<dbReference type="InterPro" id="IPR003118">
    <property type="entry name" value="Pointed_dom"/>
</dbReference>
<evidence type="ECO:0000256" key="8">
    <source>
        <dbReference type="ARBA" id="ARBA00031474"/>
    </source>
</evidence>
<dbReference type="Gene3D" id="1.10.10.10">
    <property type="entry name" value="Winged helix-like DNA-binding domain superfamily/Winged helix DNA-binding domain"/>
    <property type="match status" value="1"/>
</dbReference>
<evidence type="ECO:0000256" key="4">
    <source>
        <dbReference type="ARBA" id="ARBA00023015"/>
    </source>
</evidence>
<dbReference type="PRINTS" id="PR00454">
    <property type="entry name" value="ETSDOMAIN"/>
</dbReference>
<evidence type="ECO:0000256" key="6">
    <source>
        <dbReference type="ARBA" id="ARBA00023163"/>
    </source>
</evidence>
<evidence type="ECO:0000256" key="1">
    <source>
        <dbReference type="ARBA" id="ARBA00004123"/>
    </source>
</evidence>
<dbReference type="FunFam" id="1.10.10.10:FF:000136">
    <property type="entry name" value="ETS homologous factor isoform X1"/>
    <property type="match status" value="1"/>
</dbReference>
<feature type="compositionally biased region" description="Basic and acidic residues" evidence="10">
    <location>
        <begin position="184"/>
        <end position="194"/>
    </location>
</feature>
<dbReference type="InterPro" id="IPR036388">
    <property type="entry name" value="WH-like_DNA-bd_sf"/>
</dbReference>
<protein>
    <recommendedName>
        <fullName evidence="3">ETS homologous factor</fullName>
    </recommendedName>
    <alternativeName>
        <fullName evidence="8">ETS domain-containing transcription factor</fullName>
    </alternativeName>
</protein>
<dbReference type="Proteomes" id="UP001066276">
    <property type="component" value="Chromosome 3_2"/>
</dbReference>
<dbReference type="SMART" id="SM00413">
    <property type="entry name" value="ETS"/>
    <property type="match status" value="1"/>
</dbReference>
<evidence type="ECO:0000313" key="13">
    <source>
        <dbReference type="EMBL" id="KAJ1182278.1"/>
    </source>
</evidence>
<feature type="domain" description="PNT" evidence="12">
    <location>
        <begin position="38"/>
        <end position="124"/>
    </location>
</feature>
<organism evidence="13 14">
    <name type="scientific">Pleurodeles waltl</name>
    <name type="common">Iberian ribbed newt</name>
    <dbReference type="NCBI Taxonomy" id="8319"/>
    <lineage>
        <taxon>Eukaryota</taxon>
        <taxon>Metazoa</taxon>
        <taxon>Chordata</taxon>
        <taxon>Craniata</taxon>
        <taxon>Vertebrata</taxon>
        <taxon>Euteleostomi</taxon>
        <taxon>Amphibia</taxon>
        <taxon>Batrachia</taxon>
        <taxon>Caudata</taxon>
        <taxon>Salamandroidea</taxon>
        <taxon>Salamandridae</taxon>
        <taxon>Pleurodelinae</taxon>
        <taxon>Pleurodeles</taxon>
    </lineage>
</organism>
<feature type="domain" description="ETS" evidence="11">
    <location>
        <begin position="210"/>
        <end position="292"/>
    </location>
</feature>
<dbReference type="InterPro" id="IPR046328">
    <property type="entry name" value="ETS_fam"/>
</dbReference>
<feature type="region of interest" description="Disordered" evidence="10">
    <location>
        <begin position="183"/>
        <end position="207"/>
    </location>
</feature>
<dbReference type="SUPFAM" id="SSF47769">
    <property type="entry name" value="SAM/Pointed domain"/>
    <property type="match status" value="1"/>
</dbReference>
<dbReference type="PROSITE" id="PS50061">
    <property type="entry name" value="ETS_DOMAIN_3"/>
    <property type="match status" value="1"/>
</dbReference>
<dbReference type="Pfam" id="PF02198">
    <property type="entry name" value="SAM_PNT"/>
    <property type="match status" value="1"/>
</dbReference>
<dbReference type="GO" id="GO:0005634">
    <property type="term" value="C:nucleus"/>
    <property type="evidence" value="ECO:0007669"/>
    <property type="project" value="UniProtKB-SubCell"/>
</dbReference>
<evidence type="ECO:0000256" key="9">
    <source>
        <dbReference type="RuleBase" id="RU004019"/>
    </source>
</evidence>
<dbReference type="SMART" id="SM00251">
    <property type="entry name" value="SAM_PNT"/>
    <property type="match status" value="1"/>
</dbReference>
<dbReference type="Gene3D" id="1.10.150.50">
    <property type="entry name" value="Transcription Factor, Ets-1"/>
    <property type="match status" value="1"/>
</dbReference>
<dbReference type="InterPro" id="IPR000418">
    <property type="entry name" value="Ets_dom"/>
</dbReference>
<dbReference type="FunFam" id="1.10.150.50:FF:000026">
    <property type="entry name" value="ETS homologous factor isoform X1"/>
    <property type="match status" value="1"/>
</dbReference>
<dbReference type="EMBL" id="JANPWB010000006">
    <property type="protein sequence ID" value="KAJ1182278.1"/>
    <property type="molecule type" value="Genomic_DNA"/>
</dbReference>
<gene>
    <name evidence="13" type="ORF">NDU88_007471</name>
</gene>
<keyword evidence="4" id="KW-0805">Transcription regulation</keyword>